<sequence length="100" mass="11474">MQSMELRNYVISLKNNSQRRNHMMSEFAKQHIPFVFFDAITPDLIERKAKEFGIDITTSPLIKGEIACALSHIALWRLAQEQGLDYIAIFEGDIYLGENA</sequence>
<evidence type="ECO:0000259" key="1">
    <source>
        <dbReference type="Pfam" id="PF01755"/>
    </source>
</evidence>
<gene>
    <name evidence="2" type="primary">lpsA2</name>
    <name evidence="2" type="ORF">NCTC10976_01230</name>
</gene>
<dbReference type="InterPro" id="IPR002654">
    <property type="entry name" value="Glyco_trans_25"/>
</dbReference>
<dbReference type="EMBL" id="LR134515">
    <property type="protein sequence ID" value="VEJ17125.1"/>
    <property type="molecule type" value="Genomic_DNA"/>
</dbReference>
<feature type="domain" description="Glycosyl transferase family 25" evidence="1">
    <location>
        <begin position="7"/>
        <end position="99"/>
    </location>
</feature>
<dbReference type="Pfam" id="PF01755">
    <property type="entry name" value="Glyco_transf_25"/>
    <property type="match status" value="1"/>
</dbReference>
<proteinExistence type="predicted"/>
<dbReference type="EC" id="2.-.-.-" evidence="2"/>
<accession>A0A3S5F5W2</accession>
<protein>
    <submittedName>
        <fullName evidence="2">Lipooligosaccharide biosynthesis protein</fullName>
        <ecNumber evidence="2">2.-.-.-</ecNumber>
    </submittedName>
</protein>
<evidence type="ECO:0000313" key="2">
    <source>
        <dbReference type="EMBL" id="VEJ17125.1"/>
    </source>
</evidence>
<dbReference type="CDD" id="cd06532">
    <property type="entry name" value="Glyco_transf_25"/>
    <property type="match status" value="1"/>
</dbReference>
<dbReference type="GO" id="GO:0016740">
    <property type="term" value="F:transferase activity"/>
    <property type="evidence" value="ECO:0007669"/>
    <property type="project" value="UniProtKB-KW"/>
</dbReference>
<evidence type="ECO:0000313" key="3">
    <source>
        <dbReference type="Proteomes" id="UP000275510"/>
    </source>
</evidence>
<reference evidence="2 3" key="1">
    <citation type="submission" date="2018-12" db="EMBL/GenBank/DDBJ databases">
        <authorList>
            <consortium name="Pathogen Informatics"/>
        </authorList>
    </citation>
    <scope>NUCLEOTIDE SEQUENCE [LARGE SCALE GENOMIC DNA]</scope>
    <source>
        <strain evidence="2 3">NCTC10976</strain>
    </source>
</reference>
<dbReference type="AlphaFoldDB" id="A0A3S5F5W2"/>
<keyword evidence="2" id="KW-0808">Transferase</keyword>
<dbReference type="Proteomes" id="UP000275510">
    <property type="component" value="Chromosome"/>
</dbReference>
<organism evidence="2 3">
    <name type="scientific">Actinobacillus pleuropneumoniae</name>
    <name type="common">Haemophilus pleuropneumoniae</name>
    <dbReference type="NCBI Taxonomy" id="715"/>
    <lineage>
        <taxon>Bacteria</taxon>
        <taxon>Pseudomonadati</taxon>
        <taxon>Pseudomonadota</taxon>
        <taxon>Gammaproteobacteria</taxon>
        <taxon>Pasteurellales</taxon>
        <taxon>Pasteurellaceae</taxon>
        <taxon>Actinobacillus</taxon>
    </lineage>
</organism>
<name>A0A3S5F5W2_ACTPL</name>